<keyword evidence="1" id="KW-0732">Signal</keyword>
<feature type="chain" id="PRO_5045994141" evidence="1">
    <location>
        <begin position="27"/>
        <end position="697"/>
    </location>
</feature>
<organism evidence="2 3">
    <name type="scientific">Reyranella humidisoli</name>
    <dbReference type="NCBI Taxonomy" id="2849149"/>
    <lineage>
        <taxon>Bacteria</taxon>
        <taxon>Pseudomonadati</taxon>
        <taxon>Pseudomonadota</taxon>
        <taxon>Alphaproteobacteria</taxon>
        <taxon>Hyphomicrobiales</taxon>
        <taxon>Reyranellaceae</taxon>
        <taxon>Reyranella</taxon>
    </lineage>
</organism>
<gene>
    <name evidence="2" type="ORF">KQ910_20600</name>
</gene>
<dbReference type="RefSeq" id="WP_216964774.1">
    <property type="nucleotide sequence ID" value="NZ_JAHOPB010000002.1"/>
</dbReference>
<evidence type="ECO:0000313" key="2">
    <source>
        <dbReference type="EMBL" id="MBU8876185.1"/>
    </source>
</evidence>
<reference evidence="2 3" key="1">
    <citation type="submission" date="2021-06" db="EMBL/GenBank/DDBJ databases">
        <authorList>
            <person name="Lee D.H."/>
        </authorList>
    </citation>
    <scope>NUCLEOTIDE SEQUENCE [LARGE SCALE GENOMIC DNA]</scope>
    <source>
        <strain evidence="2 3">MMS21-HV4-11</strain>
    </source>
</reference>
<sequence>MKSRFWIKSALAVALAIPGASSVGHAQVPAERTTLGRAIELVDAHLDKARHESNADLKRRQQIEGYLALLSLPSNHRQYEAADRLRAIDEALGDKPVSGDREVIEGGLNVVKSQAEERDDLQRIFLVDRQYSGLSSGEGVNQQYFWQLMRANDPDAMTWYFQSMQPGVVETAGIVNRGLGISLLCQHGYRSLARQVAIRLTEPELDHTIGPRLADLGATTEAEQRANRTMTQTTRRAPAGPEILIRLAVAASRRGDGAEVERLARKVIEAVEPRQFSPERRVSTDYGDCDWTVGRDFARRWQERSIYWQSAFKLTAEPSGTTPGRPYLVALAESVAGAGGGDRSVELIDQLIAIFDKSARENGIDLTNAAILAADTEGDAARRGNAPVLAWHWTRQSLILARVAAGGAIDEVPAKALGLDWAIGFLASYPHSGLARRIGDLSEAERQSVERMNPRLLGRLQLMALVLEGKTADAQALIESDPAAVEFDGSRIVPLIEAQENAGLRPRAIASLDAYLGVFPAKDLAALRLLLMQGQTDRAKSMLRAFVAGGAGAFGVSDIFVGVMLLRELGDDMDVPTLVGLRKGADALEASRRLVEIVDALAWDGKSTEIEAATRQLPREVAQLSAKDTACLRDTLQGLLSVSLARRGALEEGIRLVADRKLEQRQLCWAGRGYDSKPIFDVRFLVQEWVRRGHAAP</sequence>
<name>A0ABS6IQ95_9HYPH</name>
<evidence type="ECO:0000256" key="1">
    <source>
        <dbReference type="SAM" id="SignalP"/>
    </source>
</evidence>
<evidence type="ECO:0000313" key="3">
    <source>
        <dbReference type="Proteomes" id="UP000727907"/>
    </source>
</evidence>
<feature type="signal peptide" evidence="1">
    <location>
        <begin position="1"/>
        <end position="26"/>
    </location>
</feature>
<dbReference type="EMBL" id="JAHOPB010000002">
    <property type="protein sequence ID" value="MBU8876185.1"/>
    <property type="molecule type" value="Genomic_DNA"/>
</dbReference>
<keyword evidence="3" id="KW-1185">Reference proteome</keyword>
<accession>A0ABS6IQ95</accession>
<proteinExistence type="predicted"/>
<comment type="caution">
    <text evidence="2">The sequence shown here is derived from an EMBL/GenBank/DDBJ whole genome shotgun (WGS) entry which is preliminary data.</text>
</comment>
<protein>
    <submittedName>
        <fullName evidence="2">Uncharacterized protein</fullName>
    </submittedName>
</protein>
<dbReference type="Proteomes" id="UP000727907">
    <property type="component" value="Unassembled WGS sequence"/>
</dbReference>